<dbReference type="Proteomes" id="UP000828390">
    <property type="component" value="Unassembled WGS sequence"/>
</dbReference>
<reference evidence="1" key="2">
    <citation type="submission" date="2020-11" db="EMBL/GenBank/DDBJ databases">
        <authorList>
            <person name="McCartney M.A."/>
            <person name="Auch B."/>
            <person name="Kono T."/>
            <person name="Mallez S."/>
            <person name="Becker A."/>
            <person name="Gohl D.M."/>
            <person name="Silverstein K.A.T."/>
            <person name="Koren S."/>
            <person name="Bechman K.B."/>
            <person name="Herman A."/>
            <person name="Abrahante J.E."/>
            <person name="Garbe J."/>
        </authorList>
    </citation>
    <scope>NUCLEOTIDE SEQUENCE</scope>
    <source>
        <strain evidence="1">Duluth1</strain>
        <tissue evidence="1">Whole animal</tissue>
    </source>
</reference>
<proteinExistence type="predicted"/>
<comment type="caution">
    <text evidence="1">The sequence shown here is derived from an EMBL/GenBank/DDBJ whole genome shotgun (WGS) entry which is preliminary data.</text>
</comment>
<dbReference type="AlphaFoldDB" id="A0A9D4QNZ2"/>
<evidence type="ECO:0000313" key="2">
    <source>
        <dbReference type="Proteomes" id="UP000828390"/>
    </source>
</evidence>
<keyword evidence="2" id="KW-1185">Reference proteome</keyword>
<evidence type="ECO:0000313" key="1">
    <source>
        <dbReference type="EMBL" id="KAH3837988.1"/>
    </source>
</evidence>
<sequence length="55" mass="6082">MSNGNIVAMKTVQLTNDSWVLPITAAMAPKAVLRQTGCRGGCRRPDLQRGWNLRK</sequence>
<gene>
    <name evidence="1" type="ORF">DPMN_111393</name>
</gene>
<dbReference type="EMBL" id="JAIWYP010000004">
    <property type="protein sequence ID" value="KAH3837988.1"/>
    <property type="molecule type" value="Genomic_DNA"/>
</dbReference>
<name>A0A9D4QNZ2_DREPO</name>
<reference evidence="1" key="1">
    <citation type="journal article" date="2019" name="bioRxiv">
        <title>The Genome of the Zebra Mussel, Dreissena polymorpha: A Resource for Invasive Species Research.</title>
        <authorList>
            <person name="McCartney M.A."/>
            <person name="Auch B."/>
            <person name="Kono T."/>
            <person name="Mallez S."/>
            <person name="Zhang Y."/>
            <person name="Obille A."/>
            <person name="Becker A."/>
            <person name="Abrahante J.E."/>
            <person name="Garbe J."/>
            <person name="Badalamenti J.P."/>
            <person name="Herman A."/>
            <person name="Mangelson H."/>
            <person name="Liachko I."/>
            <person name="Sullivan S."/>
            <person name="Sone E.D."/>
            <person name="Koren S."/>
            <person name="Silverstein K.A.T."/>
            <person name="Beckman K.B."/>
            <person name="Gohl D.M."/>
        </authorList>
    </citation>
    <scope>NUCLEOTIDE SEQUENCE</scope>
    <source>
        <strain evidence="1">Duluth1</strain>
        <tissue evidence="1">Whole animal</tissue>
    </source>
</reference>
<accession>A0A9D4QNZ2</accession>
<organism evidence="1 2">
    <name type="scientific">Dreissena polymorpha</name>
    <name type="common">Zebra mussel</name>
    <name type="synonym">Mytilus polymorpha</name>
    <dbReference type="NCBI Taxonomy" id="45954"/>
    <lineage>
        <taxon>Eukaryota</taxon>
        <taxon>Metazoa</taxon>
        <taxon>Spiralia</taxon>
        <taxon>Lophotrochozoa</taxon>
        <taxon>Mollusca</taxon>
        <taxon>Bivalvia</taxon>
        <taxon>Autobranchia</taxon>
        <taxon>Heteroconchia</taxon>
        <taxon>Euheterodonta</taxon>
        <taxon>Imparidentia</taxon>
        <taxon>Neoheterodontei</taxon>
        <taxon>Myida</taxon>
        <taxon>Dreissenoidea</taxon>
        <taxon>Dreissenidae</taxon>
        <taxon>Dreissena</taxon>
    </lineage>
</organism>
<protein>
    <submittedName>
        <fullName evidence="1">Uncharacterized protein</fullName>
    </submittedName>
</protein>